<organism evidence="1 2">
    <name type="scientific">Psychrosphaera haliotis</name>
    <dbReference type="NCBI Taxonomy" id="555083"/>
    <lineage>
        <taxon>Bacteria</taxon>
        <taxon>Pseudomonadati</taxon>
        <taxon>Pseudomonadota</taxon>
        <taxon>Gammaproteobacteria</taxon>
        <taxon>Alteromonadales</taxon>
        <taxon>Pseudoalteromonadaceae</taxon>
        <taxon>Psychrosphaera</taxon>
    </lineage>
</organism>
<dbReference type="OrthoDB" id="6106023at2"/>
<evidence type="ECO:0000313" key="2">
    <source>
        <dbReference type="Proteomes" id="UP000439994"/>
    </source>
</evidence>
<proteinExistence type="predicted"/>
<protein>
    <recommendedName>
        <fullName evidence="3">Ribbon-helix-helix protein, CopG family</fullName>
    </recommendedName>
</protein>
<keyword evidence="2" id="KW-1185">Reference proteome</keyword>
<evidence type="ECO:0008006" key="3">
    <source>
        <dbReference type="Google" id="ProtNLM"/>
    </source>
</evidence>
<name>A0A6N8F894_9GAMM</name>
<dbReference type="AlphaFoldDB" id="A0A6N8F894"/>
<gene>
    <name evidence="1" type="ORF">GNP35_10005</name>
</gene>
<dbReference type="RefSeq" id="WP_155695946.1">
    <property type="nucleotide sequence ID" value="NZ_WOCD01000003.1"/>
</dbReference>
<sequence length="98" mass="11301">MNKYKHVQQKAITVRFPLSDYLKIEREAEELGSNLADVMRKAWLAYNSSQDFKTDLKNSEIRLTSKLFEICCAVQGLSEQERKDAFQELKSRLSGGVK</sequence>
<evidence type="ECO:0000313" key="1">
    <source>
        <dbReference type="EMBL" id="MUH72795.1"/>
    </source>
</evidence>
<accession>A0A6N8F894</accession>
<dbReference type="Proteomes" id="UP000439994">
    <property type="component" value="Unassembled WGS sequence"/>
</dbReference>
<comment type="caution">
    <text evidence="1">The sequence shown here is derived from an EMBL/GenBank/DDBJ whole genome shotgun (WGS) entry which is preliminary data.</text>
</comment>
<reference evidence="1 2" key="1">
    <citation type="submission" date="2019-11" db="EMBL/GenBank/DDBJ databases">
        <title>P. haliotis isolates from Z. marina roots.</title>
        <authorList>
            <person name="Cohen M."/>
            <person name="Jospin G."/>
            <person name="Eisen J.A."/>
            <person name="Coil D.A."/>
        </authorList>
    </citation>
    <scope>NUCLEOTIDE SEQUENCE [LARGE SCALE GENOMIC DNA]</scope>
    <source>
        <strain evidence="1 2">UCD-MCMsp1aY</strain>
    </source>
</reference>
<dbReference type="EMBL" id="WOCD01000003">
    <property type="protein sequence ID" value="MUH72795.1"/>
    <property type="molecule type" value="Genomic_DNA"/>
</dbReference>